<dbReference type="InterPro" id="IPR016187">
    <property type="entry name" value="CTDL_fold"/>
</dbReference>
<evidence type="ECO:0000313" key="19">
    <source>
        <dbReference type="EMBL" id="KAK7175819.1"/>
    </source>
</evidence>
<evidence type="ECO:0000256" key="10">
    <source>
        <dbReference type="ARBA" id="ARBA00023180"/>
    </source>
</evidence>
<feature type="transmembrane region" description="Helical" evidence="13">
    <location>
        <begin position="1657"/>
        <end position="1677"/>
    </location>
</feature>
<dbReference type="Gene3D" id="3.10.100.10">
    <property type="entry name" value="Mannose-Binding Protein A, subunit A"/>
    <property type="match status" value="1"/>
</dbReference>
<dbReference type="GO" id="GO:0005262">
    <property type="term" value="F:calcium channel activity"/>
    <property type="evidence" value="ECO:0007669"/>
    <property type="project" value="TreeGrafter"/>
</dbReference>
<evidence type="ECO:0000256" key="1">
    <source>
        <dbReference type="ARBA" id="ARBA00004141"/>
    </source>
</evidence>
<dbReference type="Pfam" id="PF01825">
    <property type="entry name" value="GPS"/>
    <property type="match status" value="1"/>
</dbReference>
<dbReference type="CDD" id="cd22831">
    <property type="entry name" value="Gal_Rha_Lectin_PKD1L2"/>
    <property type="match status" value="1"/>
</dbReference>
<organism evidence="19 20">
    <name type="scientific">Phoxinus phoxinus</name>
    <name type="common">Eurasian minnow</name>
    <dbReference type="NCBI Taxonomy" id="58324"/>
    <lineage>
        <taxon>Eukaryota</taxon>
        <taxon>Metazoa</taxon>
        <taxon>Chordata</taxon>
        <taxon>Craniata</taxon>
        <taxon>Vertebrata</taxon>
        <taxon>Euteleostomi</taxon>
        <taxon>Actinopterygii</taxon>
        <taxon>Neopterygii</taxon>
        <taxon>Teleostei</taxon>
        <taxon>Ostariophysi</taxon>
        <taxon>Cypriniformes</taxon>
        <taxon>Leuciscidae</taxon>
        <taxon>Phoxininae</taxon>
        <taxon>Phoxinus</taxon>
    </lineage>
</organism>
<dbReference type="GO" id="GO:0030246">
    <property type="term" value="F:carbohydrate binding"/>
    <property type="evidence" value="ECO:0007669"/>
    <property type="project" value="UniProtKB-KW"/>
</dbReference>
<evidence type="ECO:0000256" key="9">
    <source>
        <dbReference type="ARBA" id="ARBA00023157"/>
    </source>
</evidence>
<dbReference type="Pfam" id="PF08016">
    <property type="entry name" value="PKD_channel"/>
    <property type="match status" value="1"/>
</dbReference>
<feature type="transmembrane region" description="Helical" evidence="13">
    <location>
        <begin position="1281"/>
        <end position="1305"/>
    </location>
</feature>
<dbReference type="InterPro" id="IPR003915">
    <property type="entry name" value="PKD_2"/>
</dbReference>
<feature type="domain" description="PLAT" evidence="16">
    <location>
        <begin position="879"/>
        <end position="996"/>
    </location>
</feature>
<comment type="caution">
    <text evidence="19">The sequence shown here is derived from an EMBL/GenBank/DDBJ whole genome shotgun (WGS) entry which is preliminary data.</text>
</comment>
<dbReference type="InterPro" id="IPR046791">
    <property type="entry name" value="Polycystin_dom"/>
</dbReference>
<feature type="domain" description="GAIN-B" evidence="17">
    <location>
        <begin position="665"/>
        <end position="820"/>
    </location>
</feature>
<dbReference type="InterPro" id="IPR042060">
    <property type="entry name" value="PLAT_polycystin1"/>
</dbReference>
<evidence type="ECO:0000259" key="16">
    <source>
        <dbReference type="PROSITE" id="PS50095"/>
    </source>
</evidence>
<dbReference type="PRINTS" id="PR01433">
    <property type="entry name" value="POLYCYSTIN2"/>
</dbReference>
<dbReference type="InterPro" id="IPR001304">
    <property type="entry name" value="C-type_lectin-like"/>
</dbReference>
<proteinExistence type="inferred from homology"/>
<dbReference type="FunFam" id="1.10.287.70:FF:000086">
    <property type="entry name" value="Polycystic kidney disease 2"/>
    <property type="match status" value="1"/>
</dbReference>
<dbReference type="InterPro" id="IPR013122">
    <property type="entry name" value="PKD1_2_channel"/>
</dbReference>
<keyword evidence="9" id="KW-1015">Disulfide bond</keyword>
<reference evidence="19 20" key="1">
    <citation type="submission" date="2024-02" db="EMBL/GenBank/DDBJ databases">
        <title>Chromosome-level genome assembly of the Eurasian Minnow (Phoxinus phoxinus).</title>
        <authorList>
            <person name="Oriowo T.O."/>
            <person name="Martin S."/>
            <person name="Stange M."/>
            <person name="Chrysostomakis Y."/>
            <person name="Brown T."/>
            <person name="Winkler S."/>
            <person name="Kukowka S."/>
            <person name="Myers E.W."/>
            <person name="Bohne A."/>
        </authorList>
    </citation>
    <scope>NUCLEOTIDE SEQUENCE [LARGE SCALE GENOMIC DNA]</scope>
    <source>
        <strain evidence="19">ZFMK-TIS-60720</strain>
        <tissue evidence="19">Whole Organism</tissue>
    </source>
</reference>
<dbReference type="PROSITE" id="PS50041">
    <property type="entry name" value="C_TYPE_LECTIN_2"/>
    <property type="match status" value="1"/>
</dbReference>
<keyword evidence="10" id="KW-0325">Glycoprotein</keyword>
<dbReference type="Gene3D" id="2.60.60.20">
    <property type="entry name" value="PLAT/LH2 domain"/>
    <property type="match status" value="1"/>
</dbReference>
<dbReference type="SMART" id="SM00303">
    <property type="entry name" value="GPS"/>
    <property type="match status" value="1"/>
</dbReference>
<evidence type="ECO:0000256" key="2">
    <source>
        <dbReference type="ARBA" id="ARBA00007200"/>
    </source>
</evidence>
<feature type="disulfide bond" evidence="11">
    <location>
        <begin position="1507"/>
        <end position="1520"/>
    </location>
</feature>
<dbReference type="SMART" id="SM00308">
    <property type="entry name" value="LH2"/>
    <property type="match status" value="1"/>
</dbReference>
<dbReference type="Pfam" id="PF01477">
    <property type="entry name" value="PLAT"/>
    <property type="match status" value="1"/>
</dbReference>
<feature type="chain" id="PRO_5042922338" description="Polycystic kidney disease protein 1-like 2" evidence="14">
    <location>
        <begin position="20"/>
        <end position="1919"/>
    </location>
</feature>
<keyword evidence="8 13" id="KW-0472">Membrane</keyword>
<comment type="subcellular location">
    <subcellularLocation>
        <location evidence="1">Membrane</location>
        <topology evidence="1">Multi-pass membrane protein</topology>
    </subcellularLocation>
</comment>
<dbReference type="Gene3D" id="2.60.220.50">
    <property type="match status" value="1"/>
</dbReference>
<dbReference type="SUPFAM" id="SSF56436">
    <property type="entry name" value="C-type lectin-like"/>
    <property type="match status" value="1"/>
</dbReference>
<dbReference type="PANTHER" id="PTHR10877:SF134">
    <property type="entry name" value="POLYCYSTIN-1-LIKE PROTEIN 2"/>
    <property type="match status" value="1"/>
</dbReference>
<feature type="domain" description="C-type lectin" evidence="15">
    <location>
        <begin position="33"/>
        <end position="143"/>
    </location>
</feature>
<dbReference type="Proteomes" id="UP001364617">
    <property type="component" value="Unassembled WGS sequence"/>
</dbReference>
<dbReference type="PROSITE" id="PS51257">
    <property type="entry name" value="PROKAR_LIPOPROTEIN"/>
    <property type="match status" value="1"/>
</dbReference>
<evidence type="ECO:0000256" key="7">
    <source>
        <dbReference type="ARBA" id="ARBA00022989"/>
    </source>
</evidence>
<evidence type="ECO:0000256" key="3">
    <source>
        <dbReference type="ARBA" id="ARBA00022692"/>
    </source>
</evidence>
<keyword evidence="3 13" id="KW-0812">Transmembrane</keyword>
<dbReference type="GO" id="GO:0050982">
    <property type="term" value="P:detection of mechanical stimulus"/>
    <property type="evidence" value="ECO:0007669"/>
    <property type="project" value="TreeGrafter"/>
</dbReference>
<feature type="transmembrane region" description="Helical" evidence="13">
    <location>
        <begin position="1042"/>
        <end position="1062"/>
    </location>
</feature>
<evidence type="ECO:0000256" key="5">
    <source>
        <dbReference type="ARBA" id="ARBA00022734"/>
    </source>
</evidence>
<keyword evidence="20" id="KW-1185">Reference proteome</keyword>
<dbReference type="GO" id="GO:0005509">
    <property type="term" value="F:calcium ion binding"/>
    <property type="evidence" value="ECO:0007669"/>
    <property type="project" value="InterPro"/>
</dbReference>
<dbReference type="InterPro" id="IPR016186">
    <property type="entry name" value="C-type_lectin-like/link_sf"/>
</dbReference>
<dbReference type="CDD" id="cd01752">
    <property type="entry name" value="PLAT_polycystin"/>
    <property type="match status" value="1"/>
</dbReference>
<dbReference type="InterPro" id="IPR046338">
    <property type="entry name" value="GAIN_dom_sf"/>
</dbReference>
<evidence type="ECO:0000259" key="15">
    <source>
        <dbReference type="PROSITE" id="PS50041"/>
    </source>
</evidence>
<dbReference type="PANTHER" id="PTHR10877">
    <property type="entry name" value="POLYCYSTIN FAMILY MEMBER"/>
    <property type="match status" value="1"/>
</dbReference>
<dbReference type="InterPro" id="IPR057244">
    <property type="entry name" value="GAIN_B"/>
</dbReference>
<dbReference type="EMBL" id="JAYKXH010000001">
    <property type="protein sequence ID" value="KAK7175819.1"/>
    <property type="molecule type" value="Genomic_DNA"/>
</dbReference>
<dbReference type="FunFam" id="2.60.60.20:FF:000008">
    <property type="entry name" value="Polycystic kidney disease 1-like 2, isoform CRA_a"/>
    <property type="match status" value="1"/>
</dbReference>
<evidence type="ECO:0000256" key="4">
    <source>
        <dbReference type="ARBA" id="ARBA00022729"/>
    </source>
</evidence>
<feature type="transmembrane region" description="Helical" evidence="13">
    <location>
        <begin position="1413"/>
        <end position="1433"/>
    </location>
</feature>
<accession>A0AAN9HHA2</accession>
<dbReference type="SMART" id="SM00034">
    <property type="entry name" value="CLECT"/>
    <property type="match status" value="1"/>
</dbReference>
<feature type="transmembrane region" description="Helical" evidence="13">
    <location>
        <begin position="1787"/>
        <end position="1810"/>
    </location>
</feature>
<dbReference type="Gene3D" id="2.60.120.740">
    <property type="match status" value="1"/>
</dbReference>
<dbReference type="GO" id="GO:0016020">
    <property type="term" value="C:membrane"/>
    <property type="evidence" value="ECO:0007669"/>
    <property type="project" value="UniProtKB-SubCell"/>
</dbReference>
<sequence>MDGRLFTLLVLIISACGKAGPEGLSCPEHQQAFGSSCYEFVALEGSFLSAQAWCERDGGHLAFIQSDETQHFLQKHLQAEQDWWIGLVYTEDGWIWLDGSDVGYSNWLSEPRLETGCGHINTHSGFHWKITSNCSQEYYFICEFELGRSLSCVDSTILQCGSDQVIEVDESFYGRKTPHYCRNNMLNSHTASPQQCGWIDVRDLVAELCNGRQVCTAVADGSSSGDPCPDLGSYLSVEYHCKSQASGVIVKRSADDGGEDSFVKYQSTQRQVTLKRSKRKKTDENRICYPDQQNTVTLQISCLTCGVNDNHEKIKLKLNNSNCDQTKWYVETGSKSKKNEKDSFKKDCLKQDKNVLKLQGDEDDTLEVKAKDIRSFKKDILVVVYCPRDGTYGKFTIQYSLIEKDKNQLKEDVKKQLAGTNRADDTEEIKEGLLSDLSFILEDSGPLQDPTDVQFYAKALKSIVKDEGKVNVNTQELAGSILDVLSKCLTSIDLTPDNITALTDTAKLLVESSSHILGAFNKDKESDIYGYLVSAVDNVQTFLLTNMLPDLEPNIISTPNVNVYVNRLSPPNLYKEPFSVQNSLASFKLPDLSSDIILPVDEPVDVKMTHFNIDPWIEGQPIHSIVAGFSLSKTDGSGIPVANLTEEIEIFLPRLDTAVNSSVLDLRNFSTSMISITTPNIPLVLKLRPSKELTLVVLLGYQNYPTEENHVAKVTLPQQGNSEDQRYTWVLGPSDMTIDVGIYFLLIRPVVPPGVKSVDASITITSITAQCIFWEETRSNWSDYGCRVGPKTTAEVTQCLCTHLTFFGNSFFVMPNTVDPSKSAELFSNFANNPVVVCFIGSIFLAYILTAAWARRKDLQDKAKVKITVLEDNDPFAEYRYLLKISTGHRMGASTSARVIVTLQGAEGECEPHHLTDPDKPVFERGGVDLFLLTTAFPLGELQSIRLWHDNSGDHPAWYVNSVMVEDLQTEQKWHFLCSSWLAVDIDDCTVERVFPIASEMDMKGFSNLFFMKTTTDFCDGHIWYSVVSRPPSSNFTCVQRVSCCFSVLLCSMLTSIMFYGIPTDPTEQTMDIGQIELTWTQVKIGIQSSFIVFPVNLLIVGIFRHSRPRKKKTKKQKAHKQPAAPQMEKEIPYETFSPHVENNLTVDFLINDIQRITYLFGNAMRCPVLKTQHPDQADVSTLLSDLQNLVEQQHFIHKNETSSVFWAYSHHLSKQLENLEGEVKLLGPSGFSRPGCYSQVLLQIQSMKKLLESLCSSRPLIEQRTCSLSPKKDSSRWKGLPWWFVFVGWLLVAATSVISGYFTMLYGLKYGKDRSVSWIITIAMSFTESLFFTQPIKVFCLAIFFALVVKKINFEDAELVDSLSKKTTTCSDDLNGVRLAKRDCTHSFYEPPPSSDIEKIRRNMVKQQKARALIMEILVFLGFLWMLLLVAYGQRDENGFYLTQHIRQSFSYGISDSMNHNDVFSWANSVLLSNLFGKYPGFITDGNSKLVGGARLRQVRVTRDSCEIAKSMRHAVPHCNAPYSWENEDMGSYGPGWEDFNLVNGSEDTVTAWQYQSQSTLKAVPVWGMIALYRGGGYVMDLGSDLQNASTKIQYLFNSTWLDVYTRAVFAEFTVYNANVNLFCIVTLILESTAVGAFQFRSVVQSVRLYQSTGGFQSFLMASQVFYFLFIIYYMFLQGKLLKRQKWAYFKNKWNLLDLAIIILSWSSLSVFIKRTVQGDQDIEYYQKHKDQFPSFHDTAVIDATLGYLMAFLVLLACVKLWHLLRLNPKLHLITSSLQRAWNEMSSFIVVIFIILLAYSLSCNLIFGWKLYSYKTFPDAFKTIFSLQFGMFNYDEVMESDPVLGALIVSTCVIFITFVILTLFVSVILEAFGEEQQNHQPSEEEEIVDLILVKILSLFGIKSKKKEAEEIHHSDKNA</sequence>
<feature type="domain" description="SUEL-type lectin" evidence="18">
    <location>
        <begin position="158"/>
        <end position="242"/>
    </location>
</feature>
<evidence type="ECO:0000259" key="18">
    <source>
        <dbReference type="PROSITE" id="PS50228"/>
    </source>
</evidence>
<evidence type="ECO:0000259" key="17">
    <source>
        <dbReference type="PROSITE" id="PS50221"/>
    </source>
</evidence>
<evidence type="ECO:0000256" key="13">
    <source>
        <dbReference type="SAM" id="Phobius"/>
    </source>
</evidence>
<dbReference type="PROSITE" id="PS50095">
    <property type="entry name" value="PLAT"/>
    <property type="match status" value="1"/>
</dbReference>
<dbReference type="Pfam" id="PF20519">
    <property type="entry name" value="Polycystin_dom"/>
    <property type="match status" value="1"/>
</dbReference>
<dbReference type="SUPFAM" id="SSF49723">
    <property type="entry name" value="Lipase/lipooxygenase domain (PLAT/LH2 domain)"/>
    <property type="match status" value="1"/>
</dbReference>
<evidence type="ECO:0000256" key="14">
    <source>
        <dbReference type="SAM" id="SignalP"/>
    </source>
</evidence>
<feature type="transmembrane region" description="Helical" evidence="13">
    <location>
        <begin position="1697"/>
        <end position="1714"/>
    </location>
</feature>
<dbReference type="InterPro" id="IPR051223">
    <property type="entry name" value="Polycystin"/>
</dbReference>
<keyword evidence="5" id="KW-0430">Lectin</keyword>
<dbReference type="InterPro" id="IPR001024">
    <property type="entry name" value="PLAT/LH2_dom"/>
</dbReference>
<dbReference type="Pfam" id="PF00059">
    <property type="entry name" value="Lectin_C"/>
    <property type="match status" value="1"/>
</dbReference>
<dbReference type="PROSITE" id="PS50228">
    <property type="entry name" value="SUEL_LECTIN"/>
    <property type="match status" value="1"/>
</dbReference>
<evidence type="ECO:0000256" key="11">
    <source>
        <dbReference type="PIRSR" id="PIRSR603915-2"/>
    </source>
</evidence>
<keyword evidence="7 13" id="KW-1133">Transmembrane helix</keyword>
<keyword evidence="4 14" id="KW-0732">Signal</keyword>
<dbReference type="InterPro" id="IPR000203">
    <property type="entry name" value="GPS"/>
</dbReference>
<feature type="signal peptide" evidence="14">
    <location>
        <begin position="1"/>
        <end position="19"/>
    </location>
</feature>
<evidence type="ECO:0000256" key="12">
    <source>
        <dbReference type="PROSITE-ProRule" id="PRU00152"/>
    </source>
</evidence>
<evidence type="ECO:0000256" key="6">
    <source>
        <dbReference type="ARBA" id="ARBA00022737"/>
    </source>
</evidence>
<evidence type="ECO:0000256" key="8">
    <source>
        <dbReference type="ARBA" id="ARBA00023136"/>
    </source>
</evidence>
<protein>
    <recommendedName>
        <fullName evidence="21">Polycystic kidney disease protein 1-like 2</fullName>
    </recommendedName>
</protein>
<evidence type="ECO:0000313" key="20">
    <source>
        <dbReference type="Proteomes" id="UP001364617"/>
    </source>
</evidence>
<dbReference type="CDD" id="cd00037">
    <property type="entry name" value="CLECT"/>
    <property type="match status" value="1"/>
</dbReference>
<feature type="transmembrane region" description="Helical" evidence="13">
    <location>
        <begin position="1747"/>
        <end position="1766"/>
    </location>
</feature>
<feature type="transmembrane region" description="Helical" evidence="13">
    <location>
        <begin position="1317"/>
        <end position="1350"/>
    </location>
</feature>
<name>A0AAN9HHA2_9TELE</name>
<dbReference type="PROSITE" id="PS50221">
    <property type="entry name" value="GAIN_B"/>
    <property type="match status" value="1"/>
</dbReference>
<feature type="transmembrane region" description="Helical" evidence="13">
    <location>
        <begin position="1085"/>
        <end position="1104"/>
    </location>
</feature>
<dbReference type="Pfam" id="PF02140">
    <property type="entry name" value="SUEL_Lectin"/>
    <property type="match status" value="1"/>
</dbReference>
<feature type="transmembrane region" description="Helical" evidence="13">
    <location>
        <begin position="834"/>
        <end position="854"/>
    </location>
</feature>
<comment type="similarity">
    <text evidence="2">Belongs to the polycystin family.</text>
</comment>
<dbReference type="InterPro" id="IPR036392">
    <property type="entry name" value="PLAT/LH2_dom_sf"/>
</dbReference>
<keyword evidence="6" id="KW-0677">Repeat</keyword>
<evidence type="ECO:0008006" key="21">
    <source>
        <dbReference type="Google" id="ProtNLM"/>
    </source>
</evidence>
<feature type="transmembrane region" description="Helical" evidence="13">
    <location>
        <begin position="1844"/>
        <end position="1870"/>
    </location>
</feature>
<dbReference type="InterPro" id="IPR000922">
    <property type="entry name" value="Lectin_gal-bd_dom"/>
</dbReference>
<comment type="caution">
    <text evidence="12">Lacks conserved residue(s) required for the propagation of feature annotation.</text>
</comment>
<dbReference type="Gene3D" id="1.10.287.70">
    <property type="match status" value="1"/>
</dbReference>
<dbReference type="InterPro" id="IPR043159">
    <property type="entry name" value="Lectin_gal-bd_sf"/>
</dbReference>
<gene>
    <name evidence="19" type="ORF">R3I93_000165</name>
</gene>